<evidence type="ECO:0000313" key="10">
    <source>
        <dbReference type="Proteomes" id="UP000248161"/>
    </source>
</evidence>
<dbReference type="SUPFAM" id="SSF55205">
    <property type="entry name" value="EPT/RTPC-like"/>
    <property type="match status" value="1"/>
</dbReference>
<dbReference type="PROSITE" id="PS00104">
    <property type="entry name" value="EPSP_SYNTHASE_1"/>
    <property type="match status" value="1"/>
</dbReference>
<dbReference type="PANTHER" id="PTHR21090:SF5">
    <property type="entry name" value="PENTAFUNCTIONAL AROM POLYPEPTIDE"/>
    <property type="match status" value="1"/>
</dbReference>
<dbReference type="PIRSF" id="PIRSF000505">
    <property type="entry name" value="EPSPS"/>
    <property type="match status" value="1"/>
</dbReference>
<evidence type="ECO:0000256" key="6">
    <source>
        <dbReference type="ARBA" id="ARBA00023141"/>
    </source>
</evidence>
<dbReference type="PROSITE" id="PS00885">
    <property type="entry name" value="EPSP_SYNTHASE_2"/>
    <property type="match status" value="1"/>
</dbReference>
<evidence type="ECO:0000259" key="8">
    <source>
        <dbReference type="Pfam" id="PF00275"/>
    </source>
</evidence>
<organism evidence="9 10">
    <name type="scientific">Candidatus Thalassarchaeum betae</name>
    <dbReference type="NCBI Taxonomy" id="2599289"/>
    <lineage>
        <taxon>Archaea</taxon>
        <taxon>Methanobacteriati</taxon>
        <taxon>Thermoplasmatota</taxon>
        <taxon>Candidatus Poseidoniia</taxon>
        <taxon>Candidatus Poseidoniales</taxon>
        <taxon>Candidatus Thalassarchaeaceae</taxon>
        <taxon>Candidatus Thalassarchaeum</taxon>
    </lineage>
</organism>
<keyword evidence="6" id="KW-0057">Aromatic amino acid biosynthesis</keyword>
<evidence type="ECO:0000256" key="1">
    <source>
        <dbReference type="ARBA" id="ARBA00004811"/>
    </source>
</evidence>
<evidence type="ECO:0000256" key="3">
    <source>
        <dbReference type="ARBA" id="ARBA00012450"/>
    </source>
</evidence>
<comment type="catalytic activity">
    <reaction evidence="7">
        <text>3-phosphoshikimate + phosphoenolpyruvate = 5-O-(1-carboxyvinyl)-3-phosphoshikimate + phosphate</text>
        <dbReference type="Rhea" id="RHEA:21256"/>
        <dbReference type="ChEBI" id="CHEBI:43474"/>
        <dbReference type="ChEBI" id="CHEBI:57701"/>
        <dbReference type="ChEBI" id="CHEBI:58702"/>
        <dbReference type="ChEBI" id="CHEBI:145989"/>
        <dbReference type="EC" id="2.5.1.19"/>
    </reaction>
    <physiologicalReaction direction="left-to-right" evidence="7">
        <dbReference type="Rhea" id="RHEA:21257"/>
    </physiologicalReaction>
</comment>
<protein>
    <recommendedName>
        <fullName evidence="3">3-phosphoshikimate 1-carboxyvinyltransferase</fullName>
        <ecNumber evidence="3">2.5.1.19</ecNumber>
    </recommendedName>
</protein>
<dbReference type="AlphaFoldDB" id="A0A2V3HRP9"/>
<dbReference type="UniPathway" id="UPA00053">
    <property type="reaction ID" value="UER00089"/>
</dbReference>
<dbReference type="InterPro" id="IPR023193">
    <property type="entry name" value="EPSP_synthase_CS"/>
</dbReference>
<comment type="pathway">
    <text evidence="1">Metabolic intermediate biosynthesis; chorismate biosynthesis; chorismate from D-erythrose 4-phosphate and phosphoenolpyruvate: step 6/7.</text>
</comment>
<sequence length="394" mass="40701">MLSIEPMDLHGPIDWALPPSKSHMMRWLALAAQAEGETVLSFDGEPGEDVLSMAECLRQLGAGIEQSASQWSVTGVGADGFSEPEGVLDCGNSGTAARFLTAIAAGLASAVALDGDASLRRRDLSALNSALREFGCEISSDAVPLSVNGPARTGRAYLEVGSSSQPLSALLLASPGYSARLHLGMSEGSVSRGYSRLSFELAALCGSPNRLDGDVVVIEPWRVSTPPAVSIPEEVSLLPMAMLMSELHDAEVEVRGSGIELTPALMALAEQESELDLRDESDVITPAAALLALGRGGRITGAAHSRGKESDRILGTVGLLAAFGMASSATGDGIEVPGGQVPARPESPVQTHGDHRIAMTAMVLASKVGGSIVNPEISAVTDPGFIERLTGLGD</sequence>
<dbReference type="InterPro" id="IPR006264">
    <property type="entry name" value="EPSP_synthase"/>
</dbReference>
<dbReference type="Gene3D" id="3.65.10.10">
    <property type="entry name" value="Enolpyruvate transferase domain"/>
    <property type="match status" value="2"/>
</dbReference>
<dbReference type="Pfam" id="PF00275">
    <property type="entry name" value="EPSP_synthase"/>
    <property type="match status" value="2"/>
</dbReference>
<feature type="domain" description="Enolpyruvate transferase" evidence="8">
    <location>
        <begin position="16"/>
        <end position="176"/>
    </location>
</feature>
<evidence type="ECO:0000256" key="4">
    <source>
        <dbReference type="ARBA" id="ARBA00022605"/>
    </source>
</evidence>
<proteinExistence type="inferred from homology"/>
<reference evidence="9 10" key="1">
    <citation type="journal article" date="2015" name="Nat. Commun.">
        <title>Genomic and transcriptomic evidence for scavenging of diverse organic compounds by widespread deep-sea archaea.</title>
        <authorList>
            <person name="Li M."/>
            <person name="Baker B.J."/>
            <person name="Anantharaman K."/>
            <person name="Jain S."/>
            <person name="Breier J.A."/>
            <person name="Dick G.J."/>
        </authorList>
    </citation>
    <scope>NUCLEOTIDE SEQUENCE [LARGE SCALE GENOMIC DNA]</scope>
    <source>
        <strain evidence="9">Cayman_51_deep</strain>
    </source>
</reference>
<comment type="similarity">
    <text evidence="2">Belongs to the EPSP synthase family.</text>
</comment>
<dbReference type="InterPro" id="IPR036968">
    <property type="entry name" value="Enolpyruvate_Tfrase_sf"/>
</dbReference>
<keyword evidence="5" id="KW-0808">Transferase</keyword>
<dbReference type="EMBL" id="PSPG01000005">
    <property type="protein sequence ID" value="PXF21790.1"/>
    <property type="molecule type" value="Genomic_DNA"/>
</dbReference>
<dbReference type="InterPro" id="IPR013792">
    <property type="entry name" value="RNA3'P_cycl/enolpyr_Trfase_a/b"/>
</dbReference>
<dbReference type="Proteomes" id="UP000248161">
    <property type="component" value="Unassembled WGS sequence"/>
</dbReference>
<feature type="domain" description="Enolpyruvate transferase" evidence="8">
    <location>
        <begin position="267"/>
        <end position="389"/>
    </location>
</feature>
<dbReference type="EC" id="2.5.1.19" evidence="3"/>
<dbReference type="InterPro" id="IPR001986">
    <property type="entry name" value="Enolpyruvate_Tfrase_dom"/>
</dbReference>
<keyword evidence="4" id="KW-0028">Amino-acid biosynthesis</keyword>
<dbReference type="GO" id="GO:0003866">
    <property type="term" value="F:3-phosphoshikimate 1-carboxyvinyltransferase activity"/>
    <property type="evidence" value="ECO:0007669"/>
    <property type="project" value="UniProtKB-EC"/>
</dbReference>
<dbReference type="PANTHER" id="PTHR21090">
    <property type="entry name" value="AROM/DEHYDROQUINATE SYNTHASE"/>
    <property type="match status" value="1"/>
</dbReference>
<evidence type="ECO:0000256" key="7">
    <source>
        <dbReference type="ARBA" id="ARBA00044633"/>
    </source>
</evidence>
<evidence type="ECO:0000256" key="2">
    <source>
        <dbReference type="ARBA" id="ARBA00009948"/>
    </source>
</evidence>
<accession>A0A2V3HRP9</accession>
<dbReference type="GO" id="GO:0008652">
    <property type="term" value="P:amino acid biosynthetic process"/>
    <property type="evidence" value="ECO:0007669"/>
    <property type="project" value="UniProtKB-KW"/>
</dbReference>
<name>A0A2V3HRP9_9ARCH</name>
<gene>
    <name evidence="9" type="ORF">CXX69_03045</name>
</gene>
<evidence type="ECO:0000256" key="5">
    <source>
        <dbReference type="ARBA" id="ARBA00022679"/>
    </source>
</evidence>
<dbReference type="GO" id="GO:0009423">
    <property type="term" value="P:chorismate biosynthetic process"/>
    <property type="evidence" value="ECO:0007669"/>
    <property type="project" value="UniProtKB-UniPathway"/>
</dbReference>
<evidence type="ECO:0000313" key="9">
    <source>
        <dbReference type="EMBL" id="PXF21790.1"/>
    </source>
</evidence>
<comment type="caution">
    <text evidence="9">The sequence shown here is derived from an EMBL/GenBank/DDBJ whole genome shotgun (WGS) entry which is preliminary data.</text>
</comment>
<dbReference type="GO" id="GO:0009073">
    <property type="term" value="P:aromatic amino acid family biosynthetic process"/>
    <property type="evidence" value="ECO:0007669"/>
    <property type="project" value="UniProtKB-KW"/>
</dbReference>